<dbReference type="EMBL" id="JAVRRD010000005">
    <property type="protein sequence ID" value="KAK5058858.1"/>
    <property type="molecule type" value="Genomic_DNA"/>
</dbReference>
<evidence type="ECO:0000256" key="1">
    <source>
        <dbReference type="SAM" id="MobiDB-lite"/>
    </source>
</evidence>
<evidence type="ECO:0008006" key="4">
    <source>
        <dbReference type="Google" id="ProtNLM"/>
    </source>
</evidence>
<evidence type="ECO:0000313" key="2">
    <source>
        <dbReference type="EMBL" id="KAK5058858.1"/>
    </source>
</evidence>
<sequence>MLSFVKVFIFLMLSPFITLGLCATYSLAHININYPLGQWDFTEAQQENGSFCGGGVSTEPSPWLAQNPFISLSGDAGEFVAIRFAYSNSNTNGSDQFVSTINDAGDFNTTLVANATIPDSGNLCVNATLPPLAIGGIGIIYVAAINPETGANGSSCATIEYIPESVEGQTNTAPGNARRKRSTQPGTSAPQNTSPVTQMLNAIVIAMAQKVLISQSSLLVLTVKHANLENL</sequence>
<proteinExistence type="predicted"/>
<gene>
    <name evidence="2" type="ORF">LTR84_011122</name>
</gene>
<feature type="compositionally biased region" description="Polar residues" evidence="1">
    <location>
        <begin position="183"/>
        <end position="194"/>
    </location>
</feature>
<feature type="region of interest" description="Disordered" evidence="1">
    <location>
        <begin position="167"/>
        <end position="194"/>
    </location>
</feature>
<comment type="caution">
    <text evidence="2">The sequence shown here is derived from an EMBL/GenBank/DDBJ whole genome shotgun (WGS) entry which is preliminary data.</text>
</comment>
<dbReference type="GeneID" id="89979276"/>
<dbReference type="AlphaFoldDB" id="A0AAV9NKU9"/>
<organism evidence="2 3">
    <name type="scientific">Exophiala bonariae</name>
    <dbReference type="NCBI Taxonomy" id="1690606"/>
    <lineage>
        <taxon>Eukaryota</taxon>
        <taxon>Fungi</taxon>
        <taxon>Dikarya</taxon>
        <taxon>Ascomycota</taxon>
        <taxon>Pezizomycotina</taxon>
        <taxon>Eurotiomycetes</taxon>
        <taxon>Chaetothyriomycetidae</taxon>
        <taxon>Chaetothyriales</taxon>
        <taxon>Herpotrichiellaceae</taxon>
        <taxon>Exophiala</taxon>
    </lineage>
</organism>
<accession>A0AAV9NKU9</accession>
<dbReference type="RefSeq" id="XP_064709381.1">
    <property type="nucleotide sequence ID" value="XM_064854655.1"/>
</dbReference>
<reference evidence="2 3" key="1">
    <citation type="submission" date="2023-08" db="EMBL/GenBank/DDBJ databases">
        <title>Black Yeasts Isolated from many extreme environments.</title>
        <authorList>
            <person name="Coleine C."/>
            <person name="Stajich J.E."/>
            <person name="Selbmann L."/>
        </authorList>
    </citation>
    <scope>NUCLEOTIDE SEQUENCE [LARGE SCALE GENOMIC DNA]</scope>
    <source>
        <strain evidence="2 3">CCFEE 5792</strain>
    </source>
</reference>
<protein>
    <recommendedName>
        <fullName evidence="4">ML-like domain-containing protein</fullName>
    </recommendedName>
</protein>
<evidence type="ECO:0000313" key="3">
    <source>
        <dbReference type="Proteomes" id="UP001358417"/>
    </source>
</evidence>
<keyword evidence="3" id="KW-1185">Reference proteome</keyword>
<name>A0AAV9NKU9_9EURO</name>
<dbReference type="Proteomes" id="UP001358417">
    <property type="component" value="Unassembled WGS sequence"/>
</dbReference>